<organism evidence="1 2">
    <name type="scientific">Ilyobacter polytropus (strain ATCC 51220 / DSM 2926 / LMG 16218 / CuHBu1)</name>
    <dbReference type="NCBI Taxonomy" id="572544"/>
    <lineage>
        <taxon>Bacteria</taxon>
        <taxon>Fusobacteriati</taxon>
        <taxon>Fusobacteriota</taxon>
        <taxon>Fusobacteriia</taxon>
        <taxon>Fusobacteriales</taxon>
        <taxon>Fusobacteriaceae</taxon>
        <taxon>Ilyobacter</taxon>
    </lineage>
</organism>
<sequence length="265" mass="31415">MIKLFNRMLVSFQNEEEVEYLTRYAKVIKEKYSGIEVVGLFVKPIEGVMKYDYLKGYYPTSTEWEYIEKTIRFEKEAEEKKKEKIKKKFLSLMGDSKFYIRSGDLAEVLLEEMKLFDVLVISKPKDIGHELKALFKNHYRPVIFVPKLENYSFEKILVANDHRFEFYKSLFSFMGIFEKVKTIDSISVNVREEDRENVNIYFNKAGRNIECFYEDGDITNVILEYSKRYDLLLMGDLQQSFIFEKVTGKPGIKIIKEIDKPIFMG</sequence>
<reference evidence="1 2" key="1">
    <citation type="journal article" date="2010" name="Stand. Genomic Sci.">
        <title>Complete genome sequence of Ilyobacter polytropus type strain (CuHbu1).</title>
        <authorList>
            <person name="Sikorski J."/>
            <person name="Chertkov O."/>
            <person name="Lapidus A."/>
            <person name="Nolan M."/>
            <person name="Lucas S."/>
            <person name="Del Rio T.G."/>
            <person name="Tice H."/>
            <person name="Cheng J.F."/>
            <person name="Tapia R."/>
            <person name="Han C."/>
            <person name="Goodwin L."/>
            <person name="Pitluck S."/>
            <person name="Liolios K."/>
            <person name="Ivanova N."/>
            <person name="Mavromatis K."/>
            <person name="Mikhailova N."/>
            <person name="Pati A."/>
            <person name="Chen A."/>
            <person name="Palaniappan K."/>
            <person name="Land M."/>
            <person name="Hauser L."/>
            <person name="Chang Y.J."/>
            <person name="Jeffries C.D."/>
            <person name="Brambilla E."/>
            <person name="Yasawong M."/>
            <person name="Rohde M."/>
            <person name="Pukall R."/>
            <person name="Spring S."/>
            <person name="Goker M."/>
            <person name="Woyke T."/>
            <person name="Bristow J."/>
            <person name="Eisen J.A."/>
            <person name="Markowitz V."/>
            <person name="Hugenholtz P."/>
            <person name="Kyrpides N.C."/>
            <person name="Klenk H.P."/>
        </authorList>
    </citation>
    <scope>NUCLEOTIDE SEQUENCE [LARGE SCALE GENOMIC DNA]</scope>
    <source>
        <strain evidence="2">ATCC 51220 / DSM 2926 / LMG 16218 / CuHBu1</strain>
        <plasmid evidence="2">pILYOP01</plasmid>
    </source>
</reference>
<keyword evidence="1" id="KW-0614">Plasmid</keyword>
<dbReference type="HOGENOM" id="CLU_096057_0_0_0"/>
<dbReference type="KEGG" id="ipo:Ilyop_2141"/>
<dbReference type="OrthoDB" id="86048at2"/>
<keyword evidence="2" id="KW-1185">Reference proteome</keyword>
<dbReference type="AlphaFoldDB" id="E3HC62"/>
<geneLocation type="plasmid" evidence="1 2">
    <name>pILYOP01</name>
</geneLocation>
<dbReference type="EMBL" id="CP002282">
    <property type="protein sequence ID" value="ADO83905.1"/>
    <property type="molecule type" value="Genomic_DNA"/>
</dbReference>
<evidence type="ECO:0000313" key="2">
    <source>
        <dbReference type="Proteomes" id="UP000006875"/>
    </source>
</evidence>
<protein>
    <recommendedName>
        <fullName evidence="3">UspA domain-containing protein</fullName>
    </recommendedName>
</protein>
<name>E3HC62_ILYPC</name>
<evidence type="ECO:0000313" key="1">
    <source>
        <dbReference type="EMBL" id="ADO83905.1"/>
    </source>
</evidence>
<proteinExistence type="predicted"/>
<accession>E3HC62</accession>
<dbReference type="Gene3D" id="3.40.50.12370">
    <property type="match status" value="1"/>
</dbReference>
<dbReference type="Proteomes" id="UP000006875">
    <property type="component" value="Plasmid pILYOP01"/>
</dbReference>
<evidence type="ECO:0008006" key="3">
    <source>
        <dbReference type="Google" id="ProtNLM"/>
    </source>
</evidence>
<gene>
    <name evidence="1" type="ordered locus">Ilyop_2141</name>
</gene>